<dbReference type="NCBIfam" id="TIGR01180">
    <property type="entry name" value="aman2_put"/>
    <property type="match status" value="1"/>
</dbReference>
<dbReference type="InterPro" id="IPR008928">
    <property type="entry name" value="6-hairpin_glycosidase_sf"/>
</dbReference>
<keyword evidence="4" id="KW-0732">Signal</keyword>
<dbReference type="InterPro" id="IPR005887">
    <property type="entry name" value="GH92_a_mannosidase_put"/>
</dbReference>
<evidence type="ECO:0000256" key="1">
    <source>
        <dbReference type="ARBA" id="ARBA00001913"/>
    </source>
</evidence>
<dbReference type="AlphaFoldDB" id="A0A4R0MPN1"/>
<dbReference type="Pfam" id="PF17678">
    <property type="entry name" value="Glyco_hydro_92N"/>
    <property type="match status" value="1"/>
</dbReference>
<evidence type="ECO:0000313" key="8">
    <source>
        <dbReference type="Proteomes" id="UP000291117"/>
    </source>
</evidence>
<dbReference type="OrthoDB" id="9804511at2"/>
<dbReference type="InterPro" id="IPR014718">
    <property type="entry name" value="GH-type_carb-bd"/>
</dbReference>
<dbReference type="Gene3D" id="1.20.1050.60">
    <property type="entry name" value="alpha-1,2-mannosidase"/>
    <property type="match status" value="1"/>
</dbReference>
<dbReference type="GO" id="GO:0000224">
    <property type="term" value="F:peptide-N4-(N-acetyl-beta-glucosaminyl)asparagine amidase activity"/>
    <property type="evidence" value="ECO:0007669"/>
    <property type="project" value="TreeGrafter"/>
</dbReference>
<dbReference type="Gene3D" id="2.70.98.10">
    <property type="match status" value="1"/>
</dbReference>
<dbReference type="InterPro" id="IPR041371">
    <property type="entry name" value="GH92_N"/>
</dbReference>
<dbReference type="InterPro" id="IPR012939">
    <property type="entry name" value="Glyco_hydro_92"/>
</dbReference>
<feature type="signal peptide" evidence="4">
    <location>
        <begin position="1"/>
        <end position="20"/>
    </location>
</feature>
<reference evidence="7 8" key="1">
    <citation type="submission" date="2019-02" db="EMBL/GenBank/DDBJ databases">
        <title>Pedobacter sp. RP-3-8 sp. nov., isolated from Arctic soil.</title>
        <authorList>
            <person name="Dahal R.H."/>
        </authorList>
    </citation>
    <scope>NUCLEOTIDE SEQUENCE [LARGE SCALE GENOMIC DNA]</scope>
    <source>
        <strain evidence="7 8">RP-3-8</strain>
    </source>
</reference>
<keyword evidence="8" id="KW-1185">Reference proteome</keyword>
<dbReference type="GO" id="GO:0005829">
    <property type="term" value="C:cytosol"/>
    <property type="evidence" value="ECO:0007669"/>
    <property type="project" value="TreeGrafter"/>
</dbReference>
<comment type="caution">
    <text evidence="7">The sequence shown here is derived from an EMBL/GenBank/DDBJ whole genome shotgun (WGS) entry which is preliminary data.</text>
</comment>
<dbReference type="FunFam" id="3.30.2080.10:FF:000001">
    <property type="entry name" value="Alpha-1,2-mannosidase subfamily"/>
    <property type="match status" value="1"/>
</dbReference>
<evidence type="ECO:0000313" key="7">
    <source>
        <dbReference type="EMBL" id="TCC88477.1"/>
    </source>
</evidence>
<dbReference type="GO" id="GO:0006516">
    <property type="term" value="P:glycoprotein catabolic process"/>
    <property type="evidence" value="ECO:0007669"/>
    <property type="project" value="TreeGrafter"/>
</dbReference>
<protein>
    <submittedName>
        <fullName evidence="7">Glycoside hydrolase family 92 protein</fullName>
    </submittedName>
</protein>
<dbReference type="Gene3D" id="3.30.2080.10">
    <property type="entry name" value="GH92 mannosidase domain"/>
    <property type="match status" value="1"/>
</dbReference>
<name>A0A4R0MPN1_9SPHI</name>
<keyword evidence="3" id="KW-0106">Calcium</keyword>
<gene>
    <name evidence="7" type="ORF">EZ444_21750</name>
</gene>
<accession>A0A4R0MPN1</accession>
<evidence type="ECO:0000259" key="5">
    <source>
        <dbReference type="Pfam" id="PF07971"/>
    </source>
</evidence>
<dbReference type="SUPFAM" id="SSF48208">
    <property type="entry name" value="Six-hairpin glycosidases"/>
    <property type="match status" value="1"/>
</dbReference>
<dbReference type="PANTHER" id="PTHR12143:SF43">
    <property type="entry name" value="PUTATIVE-RELATED"/>
    <property type="match status" value="1"/>
</dbReference>
<dbReference type="GO" id="GO:0005975">
    <property type="term" value="P:carbohydrate metabolic process"/>
    <property type="evidence" value="ECO:0007669"/>
    <property type="project" value="InterPro"/>
</dbReference>
<evidence type="ECO:0000256" key="3">
    <source>
        <dbReference type="ARBA" id="ARBA00022837"/>
    </source>
</evidence>
<evidence type="ECO:0000259" key="6">
    <source>
        <dbReference type="Pfam" id="PF17678"/>
    </source>
</evidence>
<comment type="cofactor">
    <cofactor evidence="1">
        <name>Ca(2+)</name>
        <dbReference type="ChEBI" id="CHEBI:29108"/>
    </cofactor>
</comment>
<feature type="domain" description="Glycosyl hydrolase family 92" evidence="5">
    <location>
        <begin position="287"/>
        <end position="743"/>
    </location>
</feature>
<dbReference type="Proteomes" id="UP000291117">
    <property type="component" value="Unassembled WGS sequence"/>
</dbReference>
<dbReference type="Gene3D" id="1.20.1610.10">
    <property type="entry name" value="alpha-1,2-mannosidases domains"/>
    <property type="match status" value="1"/>
</dbReference>
<feature type="chain" id="PRO_5020822899" evidence="4">
    <location>
        <begin position="21"/>
        <end position="751"/>
    </location>
</feature>
<dbReference type="FunFam" id="1.20.1050.60:FF:000001">
    <property type="entry name" value="Putative alpha-1,2-mannosidase"/>
    <property type="match status" value="1"/>
</dbReference>
<sequence>MIITRNSLLIFILLFNCALAQKKNKAVAEVDAVNPLIGTPAKGKGGTMPSVGPPFAMTNFTAQTRENKMKAMPYIYEDSTIHGFIGTHQPTVWMGDYGYVSVMPQAGKLAVLPEQRKMKFSHKEETAKAYYYAVKMHDKQGGSVNAEMAAAERCGMMRFTYPASKESHLIIQGINVNMAEDDFHNKSNKRSKLKGYIYIDTLNQEISGYNPDRTAYNLGPELPNFKGYFVLKFNRKIKNYGVWTPEAIVKNETEIYGKRIGAYISFPTKKNEVLTVKIATSFISLEQARENLSREIPDWNFDDVVQTTRNKWQKNLERIKIDGVTTDQRSIFYTAMYHTMLFPREFSEYGRYYSAFDDQVHKGISYNDYSLWDTFRALHPLFIFTQPERVNDMISSMLQMYKEGGWLPMWPNPAETNIMIGTHADAVIADAYVKGFRGYDLNLAYEAMRKNALVPPDHDTKSWGYDRQEWTGFEGRTGLSYYHSLGYVPSDKTAESVSRTLEYALDDYCIAQVAKGLNKTDDYKKLMKWSENYKNLYNEKTGFMEPKKYNGNWGGDTKLSFTEGSPWTYLFCVMQDIPGMINMMGGKEKFAAKLDQNFEGGHYAHNNEPGHHYAYLYNYCGQPWKTEELVRKHTRENYLNQPEGINGNDDCGQMSAWYIFSVMGFYPVTPGSGMYALGAPQFPALTMTFNIDNRLRKLEIKANHLSEENKYVQSVTFNGKLLATPFISHQELAEGGELVFAMTNKPQLHEK</sequence>
<feature type="domain" description="Glycosyl hydrolase family 92 N-terminal" evidence="6">
    <location>
        <begin position="33"/>
        <end position="281"/>
    </location>
</feature>
<evidence type="ECO:0000256" key="2">
    <source>
        <dbReference type="ARBA" id="ARBA00011245"/>
    </source>
</evidence>
<dbReference type="RefSeq" id="WP_131611295.1">
    <property type="nucleotide sequence ID" value="NZ_SJSM01000020.1"/>
</dbReference>
<dbReference type="GO" id="GO:0030246">
    <property type="term" value="F:carbohydrate binding"/>
    <property type="evidence" value="ECO:0007669"/>
    <property type="project" value="InterPro"/>
</dbReference>
<evidence type="ECO:0000256" key="4">
    <source>
        <dbReference type="SAM" id="SignalP"/>
    </source>
</evidence>
<proteinExistence type="predicted"/>
<dbReference type="InterPro" id="IPR050883">
    <property type="entry name" value="PNGase"/>
</dbReference>
<organism evidence="7 8">
    <name type="scientific">Pedobacter hiemivivus</name>
    <dbReference type="NCBI Taxonomy" id="2530454"/>
    <lineage>
        <taxon>Bacteria</taxon>
        <taxon>Pseudomonadati</taxon>
        <taxon>Bacteroidota</taxon>
        <taxon>Sphingobacteriia</taxon>
        <taxon>Sphingobacteriales</taxon>
        <taxon>Sphingobacteriaceae</taxon>
        <taxon>Pedobacter</taxon>
    </lineage>
</organism>
<comment type="subunit">
    <text evidence="2">Monomer.</text>
</comment>
<dbReference type="Pfam" id="PF07971">
    <property type="entry name" value="Glyco_hydro_92"/>
    <property type="match status" value="1"/>
</dbReference>
<dbReference type="PANTHER" id="PTHR12143">
    <property type="entry name" value="PEPTIDE N-GLYCANASE PNGASE -RELATED"/>
    <property type="match status" value="1"/>
</dbReference>
<keyword evidence="7" id="KW-0378">Hydrolase</keyword>
<dbReference type="EMBL" id="SJSM01000020">
    <property type="protein sequence ID" value="TCC88477.1"/>
    <property type="molecule type" value="Genomic_DNA"/>
</dbReference>